<reference evidence="2" key="1">
    <citation type="journal article" date="2020" name="Nat. Ecol. Evol.">
        <title>Deeply conserved synteny resolves early events in vertebrate evolution.</title>
        <authorList>
            <person name="Simakov O."/>
            <person name="Marletaz F."/>
            <person name="Yue J.X."/>
            <person name="O'Connell B."/>
            <person name="Jenkins J."/>
            <person name="Brandt A."/>
            <person name="Calef R."/>
            <person name="Tung C.H."/>
            <person name="Huang T.K."/>
            <person name="Schmutz J."/>
            <person name="Satoh N."/>
            <person name="Yu J.K."/>
            <person name="Putnam N.H."/>
            <person name="Green R.E."/>
            <person name="Rokhsar D.S."/>
        </authorList>
    </citation>
    <scope>NUCLEOTIDE SEQUENCE [LARGE SCALE GENOMIC DNA]</scope>
    <source>
        <strain evidence="2">S238N-H82</strain>
    </source>
</reference>
<accession>A0A9J7KD22</accession>
<dbReference type="SMART" id="SM00034">
    <property type="entry name" value="CLECT"/>
    <property type="match status" value="1"/>
</dbReference>
<dbReference type="InterPro" id="IPR050828">
    <property type="entry name" value="C-type_lectin/matrix_domain"/>
</dbReference>
<feature type="domain" description="C-type lectin" evidence="1">
    <location>
        <begin position="46"/>
        <end position="166"/>
    </location>
</feature>
<dbReference type="AlphaFoldDB" id="A0A9J7KD22"/>
<proteinExistence type="predicted"/>
<name>A0A9J7KD22_BRAFL</name>
<protein>
    <submittedName>
        <fullName evidence="3">C-type lectin domain family 6 member A-like</fullName>
    </submittedName>
</protein>
<gene>
    <name evidence="3" type="primary">LOC118409184</name>
</gene>
<dbReference type="SUPFAM" id="SSF56436">
    <property type="entry name" value="C-type lectin-like"/>
    <property type="match status" value="1"/>
</dbReference>
<dbReference type="Pfam" id="PF00059">
    <property type="entry name" value="Lectin_C"/>
    <property type="match status" value="1"/>
</dbReference>
<dbReference type="InterPro" id="IPR016186">
    <property type="entry name" value="C-type_lectin-like/link_sf"/>
</dbReference>
<dbReference type="RefSeq" id="XP_035665946.1">
    <property type="nucleotide sequence ID" value="XM_035810053.1"/>
</dbReference>
<dbReference type="Proteomes" id="UP000001554">
    <property type="component" value="Chromosome 2"/>
</dbReference>
<dbReference type="PROSITE" id="PS50041">
    <property type="entry name" value="C_TYPE_LECTIN_2"/>
    <property type="match status" value="1"/>
</dbReference>
<dbReference type="PANTHER" id="PTHR45710">
    <property type="entry name" value="C-TYPE LECTIN DOMAIN-CONTAINING PROTEIN 180"/>
    <property type="match status" value="1"/>
</dbReference>
<dbReference type="Gene3D" id="3.10.100.10">
    <property type="entry name" value="Mannose-Binding Protein A, subunit A"/>
    <property type="match status" value="1"/>
</dbReference>
<dbReference type="KEGG" id="bfo:118409184"/>
<evidence type="ECO:0000313" key="2">
    <source>
        <dbReference type="Proteomes" id="UP000001554"/>
    </source>
</evidence>
<dbReference type="GeneID" id="118409184"/>
<reference evidence="3" key="2">
    <citation type="submission" date="2025-08" db="UniProtKB">
        <authorList>
            <consortium name="RefSeq"/>
        </authorList>
    </citation>
    <scope>IDENTIFICATION</scope>
    <source>
        <strain evidence="3">S238N-H82</strain>
        <tissue evidence="3">Testes</tissue>
    </source>
</reference>
<organism evidence="2 3">
    <name type="scientific">Branchiostoma floridae</name>
    <name type="common">Florida lancelet</name>
    <name type="synonym">Amphioxus</name>
    <dbReference type="NCBI Taxonomy" id="7739"/>
    <lineage>
        <taxon>Eukaryota</taxon>
        <taxon>Metazoa</taxon>
        <taxon>Chordata</taxon>
        <taxon>Cephalochordata</taxon>
        <taxon>Leptocardii</taxon>
        <taxon>Amphioxiformes</taxon>
        <taxon>Branchiostomatidae</taxon>
        <taxon>Branchiostoma</taxon>
    </lineage>
</organism>
<evidence type="ECO:0000259" key="1">
    <source>
        <dbReference type="PROSITE" id="PS50041"/>
    </source>
</evidence>
<evidence type="ECO:0000313" key="3">
    <source>
        <dbReference type="RefSeq" id="XP_035665946.1"/>
    </source>
</evidence>
<dbReference type="CDD" id="cd00037">
    <property type="entry name" value="CLECT"/>
    <property type="match status" value="1"/>
</dbReference>
<dbReference type="InterPro" id="IPR016187">
    <property type="entry name" value="CTDL_fold"/>
</dbReference>
<sequence>MEFGIPDVHEAYFDLTTGSQDTGQYLKVTWDTWDVRPHCPFGWRAWGDSCYYFGRSDVPYETAVSACHNMAAHVVEINSEAEQEILRVITSAKDGDKYWVGLRYSQSNSWYNWWHQVPLAAQSSWWSDGTNRTAAFGSDTCVIMGRTAGFQWTTQHCGLGARVVCETDGRICGTFFSIIRTVSTDARPWVELISVGGSTWQQ</sequence>
<dbReference type="InterPro" id="IPR001304">
    <property type="entry name" value="C-type_lectin-like"/>
</dbReference>
<dbReference type="OrthoDB" id="6133475at2759"/>
<dbReference type="OMA" id="ETDGRIC"/>
<dbReference type="PANTHER" id="PTHR45710:SF26">
    <property type="entry name" value="RH26557P"/>
    <property type="match status" value="1"/>
</dbReference>
<keyword evidence="2" id="KW-1185">Reference proteome</keyword>